<dbReference type="AlphaFoldDB" id="A0AAW2UDW5"/>
<evidence type="ECO:0000256" key="1">
    <source>
        <dbReference type="ARBA" id="ARBA00004651"/>
    </source>
</evidence>
<dbReference type="PANTHER" id="PTHR33573">
    <property type="entry name" value="CASP-LIKE PROTEIN 4A4"/>
    <property type="match status" value="1"/>
</dbReference>
<comment type="caution">
    <text evidence="10">The sequence shown here is derived from an EMBL/GenBank/DDBJ whole genome shotgun (WGS) entry which is preliminary data.</text>
</comment>
<feature type="transmembrane region" description="Helical" evidence="8">
    <location>
        <begin position="12"/>
        <end position="32"/>
    </location>
</feature>
<keyword evidence="4 8" id="KW-1003">Cell membrane</keyword>
<evidence type="ECO:0000256" key="6">
    <source>
        <dbReference type="ARBA" id="ARBA00022989"/>
    </source>
</evidence>
<evidence type="ECO:0000259" key="9">
    <source>
        <dbReference type="Pfam" id="PF04535"/>
    </source>
</evidence>
<keyword evidence="6 8" id="KW-1133">Transmembrane helix</keyword>
<evidence type="ECO:0000256" key="8">
    <source>
        <dbReference type="RuleBase" id="RU361233"/>
    </source>
</evidence>
<protein>
    <recommendedName>
        <fullName evidence="8">CASP-like protein</fullName>
    </recommendedName>
</protein>
<evidence type="ECO:0000313" key="10">
    <source>
        <dbReference type="EMBL" id="KAL0415566.1"/>
    </source>
</evidence>
<sequence length="171" mass="18819">MASTPAAILKTVLFLRVFTLLALAASVVLMGLNNFTEDGIKARFTDLIAYRYVFATGAIGFLYTLIQIPFAVYNVVKEKRWIRTGFLQEFDFYGDKVMAFLVASGVGVGFGVSFELKRVLGDVLSRKSKKFLDMGNISAGLLLVGFVSMALLCIISSNRRSSSSPIRGFFK</sequence>
<evidence type="ECO:0000256" key="4">
    <source>
        <dbReference type="ARBA" id="ARBA00022475"/>
    </source>
</evidence>
<accession>A0AAW2UDW5</accession>
<evidence type="ECO:0000256" key="5">
    <source>
        <dbReference type="ARBA" id="ARBA00022692"/>
    </source>
</evidence>
<feature type="transmembrane region" description="Helical" evidence="8">
    <location>
        <begin position="52"/>
        <end position="76"/>
    </location>
</feature>
<evidence type="ECO:0000256" key="7">
    <source>
        <dbReference type="ARBA" id="ARBA00023136"/>
    </source>
</evidence>
<organism evidence="10">
    <name type="scientific">Sesamum latifolium</name>
    <dbReference type="NCBI Taxonomy" id="2727402"/>
    <lineage>
        <taxon>Eukaryota</taxon>
        <taxon>Viridiplantae</taxon>
        <taxon>Streptophyta</taxon>
        <taxon>Embryophyta</taxon>
        <taxon>Tracheophyta</taxon>
        <taxon>Spermatophyta</taxon>
        <taxon>Magnoliopsida</taxon>
        <taxon>eudicotyledons</taxon>
        <taxon>Gunneridae</taxon>
        <taxon>Pentapetalae</taxon>
        <taxon>asterids</taxon>
        <taxon>lamiids</taxon>
        <taxon>Lamiales</taxon>
        <taxon>Pedaliaceae</taxon>
        <taxon>Sesamum</taxon>
    </lineage>
</organism>
<feature type="transmembrane region" description="Helical" evidence="8">
    <location>
        <begin position="134"/>
        <end position="155"/>
    </location>
</feature>
<keyword evidence="7 8" id="KW-0472">Membrane</keyword>
<proteinExistence type="inferred from homology"/>
<gene>
    <name evidence="10" type="ORF">Slati_3388500</name>
</gene>
<comment type="subunit">
    <text evidence="3 8">Homodimer and heterodimers.</text>
</comment>
<evidence type="ECO:0000256" key="3">
    <source>
        <dbReference type="ARBA" id="ARBA00011489"/>
    </source>
</evidence>
<comment type="similarity">
    <text evidence="2 8">Belongs to the Casparian strip membrane proteins (CASP) family.</text>
</comment>
<dbReference type="GO" id="GO:0005886">
    <property type="term" value="C:plasma membrane"/>
    <property type="evidence" value="ECO:0007669"/>
    <property type="project" value="UniProtKB-SubCell"/>
</dbReference>
<dbReference type="Pfam" id="PF04535">
    <property type="entry name" value="CASP_dom"/>
    <property type="match status" value="1"/>
</dbReference>
<feature type="domain" description="Casparian strip membrane protein" evidence="9">
    <location>
        <begin position="10"/>
        <end position="147"/>
    </location>
</feature>
<keyword evidence="5 8" id="KW-0812">Transmembrane</keyword>
<comment type="subcellular location">
    <subcellularLocation>
        <location evidence="1 8">Cell membrane</location>
        <topology evidence="1 8">Multi-pass membrane protein</topology>
    </subcellularLocation>
</comment>
<dbReference type="EMBL" id="JACGWN010000012">
    <property type="protein sequence ID" value="KAL0415566.1"/>
    <property type="molecule type" value="Genomic_DNA"/>
</dbReference>
<evidence type="ECO:0000256" key="2">
    <source>
        <dbReference type="ARBA" id="ARBA00007651"/>
    </source>
</evidence>
<reference evidence="10" key="2">
    <citation type="journal article" date="2024" name="Plant">
        <title>Genomic evolution and insights into agronomic trait innovations of Sesamum species.</title>
        <authorList>
            <person name="Miao H."/>
            <person name="Wang L."/>
            <person name="Qu L."/>
            <person name="Liu H."/>
            <person name="Sun Y."/>
            <person name="Le M."/>
            <person name="Wang Q."/>
            <person name="Wei S."/>
            <person name="Zheng Y."/>
            <person name="Lin W."/>
            <person name="Duan Y."/>
            <person name="Cao H."/>
            <person name="Xiong S."/>
            <person name="Wang X."/>
            <person name="Wei L."/>
            <person name="Li C."/>
            <person name="Ma Q."/>
            <person name="Ju M."/>
            <person name="Zhao R."/>
            <person name="Li G."/>
            <person name="Mu C."/>
            <person name="Tian Q."/>
            <person name="Mei H."/>
            <person name="Zhang T."/>
            <person name="Gao T."/>
            <person name="Zhang H."/>
        </authorList>
    </citation>
    <scope>NUCLEOTIDE SEQUENCE</scope>
    <source>
        <strain evidence="10">KEN1</strain>
    </source>
</reference>
<dbReference type="InterPro" id="IPR006702">
    <property type="entry name" value="CASP_dom"/>
</dbReference>
<dbReference type="PANTHER" id="PTHR33573:SF17">
    <property type="entry name" value="CASP-LIKE PROTEIN 4D1"/>
    <property type="match status" value="1"/>
</dbReference>
<name>A0AAW2UDW5_9LAMI</name>
<feature type="transmembrane region" description="Helical" evidence="8">
    <location>
        <begin position="97"/>
        <end position="114"/>
    </location>
</feature>
<reference evidence="10" key="1">
    <citation type="submission" date="2020-06" db="EMBL/GenBank/DDBJ databases">
        <authorList>
            <person name="Li T."/>
            <person name="Hu X."/>
            <person name="Zhang T."/>
            <person name="Song X."/>
            <person name="Zhang H."/>
            <person name="Dai N."/>
            <person name="Sheng W."/>
            <person name="Hou X."/>
            <person name="Wei L."/>
        </authorList>
    </citation>
    <scope>NUCLEOTIDE SEQUENCE</scope>
    <source>
        <strain evidence="10">KEN1</strain>
        <tissue evidence="10">Leaf</tissue>
    </source>
</reference>